<dbReference type="GO" id="GO:0004467">
    <property type="term" value="F:long-chain fatty acid-CoA ligase activity"/>
    <property type="evidence" value="ECO:0007669"/>
    <property type="project" value="TreeGrafter"/>
</dbReference>
<evidence type="ECO:0000256" key="1">
    <source>
        <dbReference type="ARBA" id="ARBA00022741"/>
    </source>
</evidence>
<keyword evidence="1" id="KW-0547">Nucleotide-binding</keyword>
<reference evidence="4 5" key="1">
    <citation type="submission" date="2019-03" db="EMBL/GenBank/DDBJ databases">
        <title>Genomic Encyclopedia of Type Strains, Phase IV (KMG-IV): sequencing the most valuable type-strain genomes for metagenomic binning, comparative biology and taxonomic classification.</title>
        <authorList>
            <person name="Goeker M."/>
        </authorList>
    </citation>
    <scope>NUCLEOTIDE SEQUENCE [LARGE SCALE GENOMIC DNA]</scope>
    <source>
        <strain evidence="4 5">DSM 2132</strain>
    </source>
</reference>
<comment type="caution">
    <text evidence="4">The sequence shown here is derived from an EMBL/GenBank/DDBJ whole genome shotgun (WGS) entry which is preliminary data.</text>
</comment>
<dbReference type="GO" id="GO:0016020">
    <property type="term" value="C:membrane"/>
    <property type="evidence" value="ECO:0007669"/>
    <property type="project" value="TreeGrafter"/>
</dbReference>
<evidence type="ECO:0000313" key="4">
    <source>
        <dbReference type="EMBL" id="TCP34415.1"/>
    </source>
</evidence>
<evidence type="ECO:0000259" key="3">
    <source>
        <dbReference type="Pfam" id="PF00501"/>
    </source>
</evidence>
<dbReference type="GO" id="GO:0005524">
    <property type="term" value="F:ATP binding"/>
    <property type="evidence" value="ECO:0007669"/>
    <property type="project" value="UniProtKB-KW"/>
</dbReference>
<keyword evidence="5" id="KW-1185">Reference proteome</keyword>
<sequence length="563" mass="59751">MASSIAPAMPLAALAAQARARHDRPHLVQPRAGGTRTYRWADTDAQVRQMAASLRRLGLAPGDRVAILSKNCAEWVLADLAILAAGLVSVPIYPTAGAETIAYVLDHAEVKAIFLGKLDDPATAHGAIPAGIARIALPYPTATAEWAWDDLLGADALDAYPDTAPDELATLVYTSGSTGTPKGVMLSHGNLAFAADTTRAHVAVAGGERLLSHLPLAHIAERSLGEGVSLYAGTTLYFVEALDTFARDLAACRPTRFLTVPRLWAKLQEQILARVPEARLRRMLAVPGLSGAVKRKIKTGLGLDRARFFGTGAAPAPPALLAFFHRLDMPVAQGFGMTETAGVATAFAPGAVDDGDPERLTSVGPPLPGMAARLGADDELELKGPGVFPGYYKAPDLTAESFTADGWFKTGDLARMDDHGHIWVTGRRKELFKTAKAKYVSPVPIEAKLAECTLFENLCVLGAGLPQPEAVATLTDAAAQRPADAVDRLLETVLAAVNDRLEPHERLARLHIVPGPWDMASGLLTPTLKLRRGPIETAYAALLGHGADQSRVIRHHQALRPAA</sequence>
<dbReference type="Pfam" id="PF23562">
    <property type="entry name" value="AMP-binding_C_3"/>
    <property type="match status" value="1"/>
</dbReference>
<evidence type="ECO:0000313" key="5">
    <source>
        <dbReference type="Proteomes" id="UP000295399"/>
    </source>
</evidence>
<feature type="domain" description="AMP-dependent synthetase/ligase" evidence="3">
    <location>
        <begin position="15"/>
        <end position="392"/>
    </location>
</feature>
<dbReference type="Pfam" id="PF00501">
    <property type="entry name" value="AMP-binding"/>
    <property type="match status" value="1"/>
</dbReference>
<gene>
    <name evidence="4" type="ORF">EV659_10540</name>
</gene>
<organism evidence="4 5">
    <name type="scientific">Rhodothalassium salexigens DSM 2132</name>
    <dbReference type="NCBI Taxonomy" id="1188247"/>
    <lineage>
        <taxon>Bacteria</taxon>
        <taxon>Pseudomonadati</taxon>
        <taxon>Pseudomonadota</taxon>
        <taxon>Alphaproteobacteria</taxon>
        <taxon>Rhodothalassiales</taxon>
        <taxon>Rhodothalassiaceae</taxon>
        <taxon>Rhodothalassium</taxon>
    </lineage>
</organism>
<dbReference type="Gene3D" id="3.40.50.12780">
    <property type="entry name" value="N-terminal domain of ligase-like"/>
    <property type="match status" value="1"/>
</dbReference>
<accession>A0A4R2PK78</accession>
<dbReference type="Proteomes" id="UP000295399">
    <property type="component" value="Unassembled WGS sequence"/>
</dbReference>
<dbReference type="PANTHER" id="PTHR43272:SF33">
    <property type="entry name" value="AMP-BINDING DOMAIN-CONTAINING PROTEIN-RELATED"/>
    <property type="match status" value="1"/>
</dbReference>
<dbReference type="PANTHER" id="PTHR43272">
    <property type="entry name" value="LONG-CHAIN-FATTY-ACID--COA LIGASE"/>
    <property type="match status" value="1"/>
</dbReference>
<dbReference type="RefSeq" id="WP_132708353.1">
    <property type="nucleotide sequence ID" value="NZ_JACIGF010000005.1"/>
</dbReference>
<dbReference type="PROSITE" id="PS00455">
    <property type="entry name" value="AMP_BINDING"/>
    <property type="match status" value="1"/>
</dbReference>
<proteinExistence type="predicted"/>
<protein>
    <submittedName>
        <fullName evidence="4">Long-chain acyl-CoA synthetase</fullName>
    </submittedName>
</protein>
<evidence type="ECO:0000256" key="2">
    <source>
        <dbReference type="ARBA" id="ARBA00022840"/>
    </source>
</evidence>
<dbReference type="InterPro" id="IPR042099">
    <property type="entry name" value="ANL_N_sf"/>
</dbReference>
<dbReference type="InterPro" id="IPR020845">
    <property type="entry name" value="AMP-binding_CS"/>
</dbReference>
<keyword evidence="2" id="KW-0067">ATP-binding</keyword>
<dbReference type="EMBL" id="SLXO01000005">
    <property type="protein sequence ID" value="TCP34415.1"/>
    <property type="molecule type" value="Genomic_DNA"/>
</dbReference>
<dbReference type="InParanoid" id="A0A4R2PK78"/>
<dbReference type="AlphaFoldDB" id="A0A4R2PK78"/>
<dbReference type="SUPFAM" id="SSF56801">
    <property type="entry name" value="Acetyl-CoA synthetase-like"/>
    <property type="match status" value="1"/>
</dbReference>
<dbReference type="OrthoDB" id="6187882at2"/>
<name>A0A4R2PK78_RHOSA</name>
<dbReference type="InterPro" id="IPR000873">
    <property type="entry name" value="AMP-dep_synth/lig_dom"/>
</dbReference>